<dbReference type="EMBL" id="JAAMPC010000005">
    <property type="protein sequence ID" value="KAG2313545.1"/>
    <property type="molecule type" value="Genomic_DNA"/>
</dbReference>
<dbReference type="PANTHER" id="PTHR33321:SF12">
    <property type="entry name" value="PLANT BASIC SECRETORY PROTEIN (BSP) FAMILY PROTEIN"/>
    <property type="match status" value="1"/>
</dbReference>
<keyword evidence="3" id="KW-1185">Reference proteome</keyword>
<evidence type="ECO:0000256" key="1">
    <source>
        <dbReference type="SAM" id="SignalP"/>
    </source>
</evidence>
<evidence type="ECO:0000313" key="3">
    <source>
        <dbReference type="Proteomes" id="UP000886595"/>
    </source>
</evidence>
<dbReference type="Proteomes" id="UP000886595">
    <property type="component" value="Unassembled WGS sequence"/>
</dbReference>
<dbReference type="OrthoDB" id="891726at2759"/>
<proteinExistence type="predicted"/>
<organism evidence="2 3">
    <name type="scientific">Brassica carinata</name>
    <name type="common">Ethiopian mustard</name>
    <name type="synonym">Abyssinian cabbage</name>
    <dbReference type="NCBI Taxonomy" id="52824"/>
    <lineage>
        <taxon>Eukaryota</taxon>
        <taxon>Viridiplantae</taxon>
        <taxon>Streptophyta</taxon>
        <taxon>Embryophyta</taxon>
        <taxon>Tracheophyta</taxon>
        <taxon>Spermatophyta</taxon>
        <taxon>Magnoliopsida</taxon>
        <taxon>eudicotyledons</taxon>
        <taxon>Gunneridae</taxon>
        <taxon>Pentapetalae</taxon>
        <taxon>rosids</taxon>
        <taxon>malvids</taxon>
        <taxon>Brassicales</taxon>
        <taxon>Brassicaceae</taxon>
        <taxon>Brassiceae</taxon>
        <taxon>Brassica</taxon>
    </lineage>
</organism>
<keyword evidence="1" id="KW-0732">Signal</keyword>
<name>A0A8X7VMG3_BRACI</name>
<dbReference type="PANTHER" id="PTHR33321">
    <property type="match status" value="1"/>
</dbReference>
<dbReference type="AlphaFoldDB" id="A0A8X7VMG3"/>
<dbReference type="InterPro" id="IPR007541">
    <property type="entry name" value="Uncharacterised_BSP"/>
</dbReference>
<sequence>MKSPKIFVVFSLILAVSLVYAIDFLVEDNTGNSAGMKSQTNNPSGRKPVTMIKLLMENGAGVAYNDRDEIHFNAGYLADFRGDVRREFRGVVYHEVVHSLQWNGMGQAPVWITEGIAEYVRLKAEYAPDHWVGPGGGEKWDKGYDVTARFFEYCNELMDGFIVELNKKMKDGYSDSFFVELLGKEVNQLWDEYKVKYGQ</sequence>
<accession>A0A8X7VMG3</accession>
<protein>
    <recommendedName>
        <fullName evidence="4">Basic secretory protease</fullName>
    </recommendedName>
</protein>
<comment type="caution">
    <text evidence="2">The sequence shown here is derived from an EMBL/GenBank/DDBJ whole genome shotgun (WGS) entry which is preliminary data.</text>
</comment>
<feature type="signal peptide" evidence="1">
    <location>
        <begin position="1"/>
        <end position="21"/>
    </location>
</feature>
<reference evidence="2 3" key="1">
    <citation type="submission" date="2020-02" db="EMBL/GenBank/DDBJ databases">
        <authorList>
            <person name="Ma Q."/>
            <person name="Huang Y."/>
            <person name="Song X."/>
            <person name="Pei D."/>
        </authorList>
    </citation>
    <scope>NUCLEOTIDE SEQUENCE [LARGE SCALE GENOMIC DNA]</scope>
    <source>
        <strain evidence="2">Sxm20200214</strain>
        <tissue evidence="2">Leaf</tissue>
    </source>
</reference>
<evidence type="ECO:0000313" key="2">
    <source>
        <dbReference type="EMBL" id="KAG2313545.1"/>
    </source>
</evidence>
<gene>
    <name evidence="2" type="ORF">Bca52824_025102</name>
</gene>
<feature type="chain" id="PRO_5036465042" description="Basic secretory protease" evidence="1">
    <location>
        <begin position="22"/>
        <end position="199"/>
    </location>
</feature>
<dbReference type="Pfam" id="PF04450">
    <property type="entry name" value="BSP"/>
    <property type="match status" value="1"/>
</dbReference>
<evidence type="ECO:0008006" key="4">
    <source>
        <dbReference type="Google" id="ProtNLM"/>
    </source>
</evidence>